<dbReference type="PANTHER" id="PTHR11070">
    <property type="entry name" value="UVRD / RECB / PCRA DNA HELICASE FAMILY MEMBER"/>
    <property type="match status" value="1"/>
</dbReference>
<sequence length="668" mass="76195">MGSVALSMTRSFNRQMGSTRRLTAQDQSRFITAVSQFAQDQKNPGLNFEKLGGGPKSNLWSLRASQELRILLAVDDDQYVFVNAGHHDVMYEWAKRRNHYVDLASEDLADLQVTVPDMPLSLKRASTGAPHQHTLSKLSEQVPDVSSRTQSKAKHAPTDPQMIQELLGRFFRGDFEEWQLFLHPDQEPLISRHWSGAARIRGAAGTGKTVIGLHRLAELARRYSDDKVLFTANSRSLAELLERRFRNLPMAPSNVEFANIDRVVYQYASWTPAHRSLVDQTFEAAWKELVAGSILERISQEYLKEEIERVIKGNGLQNLDEYLSVERIGRKRSFSQNMRKQVWELSELWAGKLRERNAVTFADKRIRVRDAVQRLAQAPYRCVVMDEAQDVTLVELQLVRALVAGDPQNPVPKDGILILDDPAQRIYAGGYRLGWAKIDIAGRAQVLTENYRNVPAVYRAAMRVRGRELVALDHDDDRYILDAEPGFHEREDEKPNLVLVDCKCELLYLCEKIREFSAAAKYGTNEIAVFLKHNIEVEETIRFLQSRDIPCAQLTRDGFTGDGIRVGTYDRARGLEFRAVFLPRMGSTRFPESSGDADGERESFDPDQDQESRQLELDRLYVAMTRAREHLLLIADEEPCEEIRRALAEELILKDLRGRQIADPTPLH</sequence>
<dbReference type="PROSITE" id="PS51198">
    <property type="entry name" value="UVRD_HELICASE_ATP_BIND"/>
    <property type="match status" value="1"/>
</dbReference>
<protein>
    <recommendedName>
        <fullName evidence="7">DNA 3'-5' helicase</fullName>
        <ecNumber evidence="7">5.6.2.4</ecNumber>
    </recommendedName>
</protein>
<dbReference type="InterPro" id="IPR000212">
    <property type="entry name" value="DNA_helicase_UvrD/REP"/>
</dbReference>
<dbReference type="InterPro" id="IPR014016">
    <property type="entry name" value="UvrD-like_ATP-bd"/>
</dbReference>
<dbReference type="InterPro" id="IPR035093">
    <property type="entry name" value="RelE/ParE_toxin_dom_sf"/>
</dbReference>
<evidence type="ECO:0000256" key="2">
    <source>
        <dbReference type="ARBA" id="ARBA00022801"/>
    </source>
</evidence>
<dbReference type="SUPFAM" id="SSF52540">
    <property type="entry name" value="P-loop containing nucleoside triphosphate hydrolases"/>
    <property type="match status" value="1"/>
</dbReference>
<dbReference type="AlphaFoldDB" id="A0A6B0Z061"/>
<dbReference type="GO" id="GO:0043138">
    <property type="term" value="F:3'-5' DNA helicase activity"/>
    <property type="evidence" value="ECO:0007669"/>
    <property type="project" value="UniProtKB-EC"/>
</dbReference>
<comment type="catalytic activity">
    <reaction evidence="8">
        <text>ATP + H2O = ADP + phosphate + H(+)</text>
        <dbReference type="Rhea" id="RHEA:13065"/>
        <dbReference type="ChEBI" id="CHEBI:15377"/>
        <dbReference type="ChEBI" id="CHEBI:15378"/>
        <dbReference type="ChEBI" id="CHEBI:30616"/>
        <dbReference type="ChEBI" id="CHEBI:43474"/>
        <dbReference type="ChEBI" id="CHEBI:456216"/>
        <dbReference type="EC" id="5.6.2.4"/>
    </reaction>
</comment>
<dbReference type="Pfam" id="PF00580">
    <property type="entry name" value="UvrD-helicase"/>
    <property type="match status" value="1"/>
</dbReference>
<dbReference type="InterPro" id="IPR027417">
    <property type="entry name" value="P-loop_NTPase"/>
</dbReference>
<evidence type="ECO:0000256" key="7">
    <source>
        <dbReference type="ARBA" id="ARBA00034808"/>
    </source>
</evidence>
<evidence type="ECO:0000256" key="3">
    <source>
        <dbReference type="ARBA" id="ARBA00022806"/>
    </source>
</evidence>
<dbReference type="Pfam" id="PF13361">
    <property type="entry name" value="UvrD_C"/>
    <property type="match status" value="1"/>
</dbReference>
<evidence type="ECO:0000256" key="9">
    <source>
        <dbReference type="PROSITE-ProRule" id="PRU00560"/>
    </source>
</evidence>
<evidence type="ECO:0000256" key="4">
    <source>
        <dbReference type="ARBA" id="ARBA00022840"/>
    </source>
</evidence>
<dbReference type="GO" id="GO:0005524">
    <property type="term" value="F:ATP binding"/>
    <property type="evidence" value="ECO:0007669"/>
    <property type="project" value="UniProtKB-UniRule"/>
</dbReference>
<evidence type="ECO:0000259" key="11">
    <source>
        <dbReference type="PROSITE" id="PS51198"/>
    </source>
</evidence>
<dbReference type="Gene3D" id="3.30.2310.20">
    <property type="entry name" value="RelE-like"/>
    <property type="match status" value="1"/>
</dbReference>
<feature type="compositionally biased region" description="Polar residues" evidence="10">
    <location>
        <begin position="133"/>
        <end position="150"/>
    </location>
</feature>
<reference evidence="12" key="1">
    <citation type="submission" date="2019-09" db="EMBL/GenBank/DDBJ databases">
        <title>Characterisation of the sponge microbiome using genome-centric metagenomics.</title>
        <authorList>
            <person name="Engelberts J.P."/>
            <person name="Robbins S.J."/>
            <person name="De Goeij J.M."/>
            <person name="Aranda M."/>
            <person name="Bell S.C."/>
            <person name="Webster N.S."/>
        </authorList>
    </citation>
    <scope>NUCLEOTIDE SEQUENCE</scope>
    <source>
        <strain evidence="12">SB0664_bin_27</strain>
    </source>
</reference>
<comment type="caution">
    <text evidence="12">The sequence shown here is derived from an EMBL/GenBank/DDBJ whole genome shotgun (WGS) entry which is preliminary data.</text>
</comment>
<gene>
    <name evidence="12" type="ORF">F4Y42_21985</name>
</gene>
<feature type="binding site" evidence="9">
    <location>
        <begin position="202"/>
        <end position="209"/>
    </location>
    <ligand>
        <name>ATP</name>
        <dbReference type="ChEBI" id="CHEBI:30616"/>
    </ligand>
</feature>
<feature type="domain" description="UvrD-like helicase ATP-binding" evidence="11">
    <location>
        <begin position="181"/>
        <end position="467"/>
    </location>
</feature>
<dbReference type="GO" id="GO:0000725">
    <property type="term" value="P:recombinational repair"/>
    <property type="evidence" value="ECO:0007669"/>
    <property type="project" value="TreeGrafter"/>
</dbReference>
<keyword evidence="1 9" id="KW-0547">Nucleotide-binding</keyword>
<evidence type="ECO:0000256" key="10">
    <source>
        <dbReference type="SAM" id="MobiDB-lite"/>
    </source>
</evidence>
<evidence type="ECO:0000256" key="6">
    <source>
        <dbReference type="ARBA" id="ARBA00034617"/>
    </source>
</evidence>
<proteinExistence type="predicted"/>
<dbReference type="PANTHER" id="PTHR11070:SF45">
    <property type="entry name" value="DNA 3'-5' HELICASE"/>
    <property type="match status" value="1"/>
</dbReference>
<evidence type="ECO:0000256" key="8">
    <source>
        <dbReference type="ARBA" id="ARBA00048988"/>
    </source>
</evidence>
<name>A0A6B0Z061_9CHLR</name>
<feature type="region of interest" description="Disordered" evidence="10">
    <location>
        <begin position="124"/>
        <end position="159"/>
    </location>
</feature>
<keyword evidence="5" id="KW-0413">Isomerase</keyword>
<keyword evidence="2 9" id="KW-0378">Hydrolase</keyword>
<feature type="region of interest" description="Disordered" evidence="10">
    <location>
        <begin position="588"/>
        <end position="612"/>
    </location>
</feature>
<evidence type="ECO:0000313" key="12">
    <source>
        <dbReference type="EMBL" id="MXY96121.1"/>
    </source>
</evidence>
<dbReference type="Gene3D" id="3.40.50.300">
    <property type="entry name" value="P-loop containing nucleotide triphosphate hydrolases"/>
    <property type="match status" value="2"/>
</dbReference>
<organism evidence="12">
    <name type="scientific">Caldilineaceae bacterium SB0664_bin_27</name>
    <dbReference type="NCBI Taxonomy" id="2605260"/>
    <lineage>
        <taxon>Bacteria</taxon>
        <taxon>Bacillati</taxon>
        <taxon>Chloroflexota</taxon>
        <taxon>Caldilineae</taxon>
        <taxon>Caldilineales</taxon>
        <taxon>Caldilineaceae</taxon>
    </lineage>
</organism>
<dbReference type="EMBL" id="VXRG01000186">
    <property type="protein sequence ID" value="MXY96121.1"/>
    <property type="molecule type" value="Genomic_DNA"/>
</dbReference>
<feature type="compositionally biased region" description="Basic and acidic residues" evidence="10">
    <location>
        <begin position="598"/>
        <end position="612"/>
    </location>
</feature>
<accession>A0A6B0Z061</accession>
<keyword evidence="3 9" id="KW-0347">Helicase</keyword>
<dbReference type="GO" id="GO:0016787">
    <property type="term" value="F:hydrolase activity"/>
    <property type="evidence" value="ECO:0007669"/>
    <property type="project" value="UniProtKB-UniRule"/>
</dbReference>
<dbReference type="GO" id="GO:0003677">
    <property type="term" value="F:DNA binding"/>
    <property type="evidence" value="ECO:0007669"/>
    <property type="project" value="InterPro"/>
</dbReference>
<dbReference type="GO" id="GO:0005829">
    <property type="term" value="C:cytosol"/>
    <property type="evidence" value="ECO:0007669"/>
    <property type="project" value="TreeGrafter"/>
</dbReference>
<evidence type="ECO:0000256" key="5">
    <source>
        <dbReference type="ARBA" id="ARBA00023235"/>
    </source>
</evidence>
<comment type="catalytic activity">
    <reaction evidence="6">
        <text>Couples ATP hydrolysis with the unwinding of duplex DNA by translocating in the 3'-5' direction.</text>
        <dbReference type="EC" id="5.6.2.4"/>
    </reaction>
</comment>
<dbReference type="SUPFAM" id="SSF143011">
    <property type="entry name" value="RelE-like"/>
    <property type="match status" value="1"/>
</dbReference>
<evidence type="ECO:0000256" key="1">
    <source>
        <dbReference type="ARBA" id="ARBA00022741"/>
    </source>
</evidence>
<dbReference type="InterPro" id="IPR014017">
    <property type="entry name" value="DNA_helicase_UvrD-like_C"/>
</dbReference>
<keyword evidence="4 9" id="KW-0067">ATP-binding</keyword>
<dbReference type="EC" id="5.6.2.4" evidence="7"/>